<proteinExistence type="predicted"/>
<keyword evidence="2" id="KW-1185">Reference proteome</keyword>
<sequence length="309" mass="35771">MATTAKTPQARLDDLAAAVSELESGFQDKFAQWEQKGHASPEEYFLWTYSEAVNTIKLIESEKWKSDFDPNLSSDLDSIEARTTPLFEQSVYYMRETGFRLSRVHKGLLKASRRLKTWGSCDLYGLTMHTIKMFLRLELIQPPPRSVWTQDASDIKPDEEFERIFEKFVALKTGPHHFQYKHETYVSQSYRLLTDACEALNIDRQKAYPDERFFENEFRPTFVDYPYGSKEFIYGKGTRPGILFLKSTLDNRGDTQVKGEAAAGTASDETWGGKYVGRKHGEKKHREKKHREEKYSKEAKDQAEEVSEA</sequence>
<name>A0ACC2JNL2_9PEZI</name>
<evidence type="ECO:0000313" key="1">
    <source>
        <dbReference type="EMBL" id="KAJ8129080.1"/>
    </source>
</evidence>
<dbReference type="EMBL" id="JAPUUL010000870">
    <property type="protein sequence ID" value="KAJ8129080.1"/>
    <property type="molecule type" value="Genomic_DNA"/>
</dbReference>
<reference evidence="1" key="1">
    <citation type="submission" date="2022-12" db="EMBL/GenBank/DDBJ databases">
        <title>Genome Sequence of Lasiodiplodia mahajangana.</title>
        <authorList>
            <person name="Buettner E."/>
        </authorList>
    </citation>
    <scope>NUCLEOTIDE SEQUENCE</scope>
    <source>
        <strain evidence="1">VT137</strain>
    </source>
</reference>
<comment type="caution">
    <text evidence="1">The sequence shown here is derived from an EMBL/GenBank/DDBJ whole genome shotgun (WGS) entry which is preliminary data.</text>
</comment>
<accession>A0ACC2JNL2</accession>
<dbReference type="Proteomes" id="UP001153332">
    <property type="component" value="Unassembled WGS sequence"/>
</dbReference>
<evidence type="ECO:0000313" key="2">
    <source>
        <dbReference type="Proteomes" id="UP001153332"/>
    </source>
</evidence>
<gene>
    <name evidence="1" type="ORF">O1611_g4551</name>
</gene>
<organism evidence="1 2">
    <name type="scientific">Lasiodiplodia mahajangana</name>
    <dbReference type="NCBI Taxonomy" id="1108764"/>
    <lineage>
        <taxon>Eukaryota</taxon>
        <taxon>Fungi</taxon>
        <taxon>Dikarya</taxon>
        <taxon>Ascomycota</taxon>
        <taxon>Pezizomycotina</taxon>
        <taxon>Dothideomycetes</taxon>
        <taxon>Dothideomycetes incertae sedis</taxon>
        <taxon>Botryosphaeriales</taxon>
        <taxon>Botryosphaeriaceae</taxon>
        <taxon>Lasiodiplodia</taxon>
    </lineage>
</organism>
<protein>
    <submittedName>
        <fullName evidence="1">Uncharacterized protein</fullName>
    </submittedName>
</protein>